<keyword evidence="10 16" id="KW-1133">Transmembrane helix</keyword>
<feature type="compositionally biased region" description="Basic and acidic residues" evidence="15">
    <location>
        <begin position="1227"/>
        <end position="1236"/>
    </location>
</feature>
<dbReference type="PRINTS" id="PR00344">
    <property type="entry name" value="BCTRLSENSOR"/>
</dbReference>
<feature type="modified residue" description="4-aspartylphosphate" evidence="14">
    <location>
        <position position="1300"/>
    </location>
</feature>
<dbReference type="InterPro" id="IPR036097">
    <property type="entry name" value="HisK_dim/P_sf"/>
</dbReference>
<keyword evidence="9" id="KW-0067">ATP-binding</keyword>
<dbReference type="InterPro" id="IPR001789">
    <property type="entry name" value="Sig_transdc_resp-reg_receiver"/>
</dbReference>
<dbReference type="SUPFAM" id="SSF47384">
    <property type="entry name" value="Homodimeric domain of signal transducing histidine kinase"/>
    <property type="match status" value="1"/>
</dbReference>
<dbReference type="Gene3D" id="3.40.50.2300">
    <property type="match status" value="1"/>
</dbReference>
<feature type="transmembrane region" description="Helical" evidence="16">
    <location>
        <begin position="500"/>
        <end position="524"/>
    </location>
</feature>
<dbReference type="CDD" id="cd17546">
    <property type="entry name" value="REC_hyHK_CKI1_RcsC-like"/>
    <property type="match status" value="1"/>
</dbReference>
<dbReference type="FunFam" id="1.10.287.130:FF:000004">
    <property type="entry name" value="Ethylene receptor 1"/>
    <property type="match status" value="1"/>
</dbReference>
<feature type="domain" description="Response regulatory" evidence="18">
    <location>
        <begin position="1245"/>
        <end position="1365"/>
    </location>
</feature>
<dbReference type="EMBL" id="JAQGDS010000010">
    <property type="protein sequence ID" value="KAJ6257465.1"/>
    <property type="molecule type" value="Genomic_DNA"/>
</dbReference>
<dbReference type="Gene3D" id="1.10.287.130">
    <property type="match status" value="1"/>
</dbReference>
<dbReference type="PANTHER" id="PTHR43047">
    <property type="entry name" value="TWO-COMPONENT HISTIDINE PROTEIN KINASE"/>
    <property type="match status" value="1"/>
</dbReference>
<keyword evidence="6 16" id="KW-0812">Transmembrane</keyword>
<evidence type="ECO:0000256" key="8">
    <source>
        <dbReference type="ARBA" id="ARBA00022777"/>
    </source>
</evidence>
<dbReference type="SMART" id="SM00387">
    <property type="entry name" value="HATPase_c"/>
    <property type="match status" value="1"/>
</dbReference>
<dbReference type="InterPro" id="IPR004358">
    <property type="entry name" value="Sig_transdc_His_kin-like_C"/>
</dbReference>
<comment type="caution">
    <text evidence="19">The sequence shown here is derived from an EMBL/GenBank/DDBJ whole genome shotgun (WGS) entry which is preliminary data.</text>
</comment>
<dbReference type="PANTHER" id="PTHR43047:SF72">
    <property type="entry name" value="OSMOSENSING HISTIDINE PROTEIN KINASE SLN1"/>
    <property type="match status" value="1"/>
</dbReference>
<keyword evidence="11" id="KW-0902">Two-component regulatory system</keyword>
<evidence type="ECO:0000256" key="13">
    <source>
        <dbReference type="ARBA" id="ARBA00023180"/>
    </source>
</evidence>
<evidence type="ECO:0000313" key="20">
    <source>
        <dbReference type="Proteomes" id="UP001221413"/>
    </source>
</evidence>
<proteinExistence type="predicted"/>
<keyword evidence="4 14" id="KW-0597">Phosphoprotein</keyword>
<dbReference type="InterPro" id="IPR011006">
    <property type="entry name" value="CheY-like_superfamily"/>
</dbReference>
<keyword evidence="8" id="KW-0418">Kinase</keyword>
<evidence type="ECO:0000256" key="15">
    <source>
        <dbReference type="SAM" id="MobiDB-lite"/>
    </source>
</evidence>
<reference evidence="19" key="1">
    <citation type="submission" date="2023-01" db="EMBL/GenBank/DDBJ databases">
        <title>The chitinases involved in constricting ring structure development in the nematode-trapping fungus Drechslerella dactyloides.</title>
        <authorList>
            <person name="Wang R."/>
            <person name="Zhang L."/>
            <person name="Tang P."/>
            <person name="Li S."/>
            <person name="Liang L."/>
        </authorList>
    </citation>
    <scope>NUCLEOTIDE SEQUENCE</scope>
    <source>
        <strain evidence="19">YMF1.00031</strain>
    </source>
</reference>
<feature type="domain" description="Histidine kinase" evidence="17">
    <location>
        <begin position="669"/>
        <end position="994"/>
    </location>
</feature>
<name>A0AAD6IRW5_DREDA</name>
<gene>
    <name evidence="19" type="ORF">Dda_7250</name>
</gene>
<dbReference type="CDD" id="cd16922">
    <property type="entry name" value="HATPase_EvgS-ArcB-TorS-like"/>
    <property type="match status" value="1"/>
</dbReference>
<evidence type="ECO:0000256" key="7">
    <source>
        <dbReference type="ARBA" id="ARBA00022741"/>
    </source>
</evidence>
<evidence type="ECO:0000256" key="10">
    <source>
        <dbReference type="ARBA" id="ARBA00022989"/>
    </source>
</evidence>
<dbReference type="InterPro" id="IPR003594">
    <property type="entry name" value="HATPase_dom"/>
</dbReference>
<dbReference type="InterPro" id="IPR036890">
    <property type="entry name" value="HATPase_C_sf"/>
</dbReference>
<dbReference type="PROSITE" id="PS50109">
    <property type="entry name" value="HIS_KIN"/>
    <property type="match status" value="1"/>
</dbReference>
<comment type="catalytic activity">
    <reaction evidence="1">
        <text>ATP + protein L-histidine = ADP + protein N-phospho-L-histidine.</text>
        <dbReference type="EC" id="2.7.13.3"/>
    </reaction>
</comment>
<protein>
    <recommendedName>
        <fullName evidence="3">histidine kinase</fullName>
        <ecNumber evidence="3">2.7.13.3</ecNumber>
    </recommendedName>
</protein>
<dbReference type="FunFam" id="3.40.50.2300:FF:000289">
    <property type="entry name" value="Osmosensing histidine protein kinase SLN1"/>
    <property type="match status" value="1"/>
</dbReference>
<evidence type="ECO:0000256" key="3">
    <source>
        <dbReference type="ARBA" id="ARBA00012438"/>
    </source>
</evidence>
<evidence type="ECO:0000256" key="14">
    <source>
        <dbReference type="PROSITE-ProRule" id="PRU00169"/>
    </source>
</evidence>
<organism evidence="19 20">
    <name type="scientific">Drechslerella dactyloides</name>
    <name type="common">Nematode-trapping fungus</name>
    <name type="synonym">Arthrobotrys dactyloides</name>
    <dbReference type="NCBI Taxonomy" id="74499"/>
    <lineage>
        <taxon>Eukaryota</taxon>
        <taxon>Fungi</taxon>
        <taxon>Dikarya</taxon>
        <taxon>Ascomycota</taxon>
        <taxon>Pezizomycotina</taxon>
        <taxon>Orbiliomycetes</taxon>
        <taxon>Orbiliales</taxon>
        <taxon>Orbiliaceae</taxon>
        <taxon>Drechslerella</taxon>
    </lineage>
</organism>
<keyword evidence="5" id="KW-0808">Transferase</keyword>
<feature type="compositionally biased region" description="Basic and acidic residues" evidence="15">
    <location>
        <begin position="1082"/>
        <end position="1092"/>
    </location>
</feature>
<dbReference type="Proteomes" id="UP001221413">
    <property type="component" value="Unassembled WGS sequence"/>
</dbReference>
<dbReference type="CDD" id="cd00082">
    <property type="entry name" value="HisKA"/>
    <property type="match status" value="1"/>
</dbReference>
<evidence type="ECO:0000256" key="5">
    <source>
        <dbReference type="ARBA" id="ARBA00022679"/>
    </source>
</evidence>
<keyword evidence="12 16" id="KW-0472">Membrane</keyword>
<dbReference type="SMART" id="SM00448">
    <property type="entry name" value="REC"/>
    <property type="match status" value="1"/>
</dbReference>
<dbReference type="GO" id="GO:0000155">
    <property type="term" value="F:phosphorelay sensor kinase activity"/>
    <property type="evidence" value="ECO:0007669"/>
    <property type="project" value="InterPro"/>
</dbReference>
<feature type="region of interest" description="Disordered" evidence="15">
    <location>
        <begin position="869"/>
        <end position="909"/>
    </location>
</feature>
<evidence type="ECO:0000256" key="11">
    <source>
        <dbReference type="ARBA" id="ARBA00023012"/>
    </source>
</evidence>
<evidence type="ECO:0000256" key="16">
    <source>
        <dbReference type="SAM" id="Phobius"/>
    </source>
</evidence>
<dbReference type="GO" id="GO:0007234">
    <property type="term" value="P:osmosensory signaling via phosphorelay pathway"/>
    <property type="evidence" value="ECO:0007669"/>
    <property type="project" value="UniProtKB-ARBA"/>
</dbReference>
<evidence type="ECO:0000256" key="2">
    <source>
        <dbReference type="ARBA" id="ARBA00004370"/>
    </source>
</evidence>
<evidence type="ECO:0000256" key="1">
    <source>
        <dbReference type="ARBA" id="ARBA00000085"/>
    </source>
</evidence>
<dbReference type="Gene3D" id="3.30.565.10">
    <property type="entry name" value="Histidine kinase-like ATPase, C-terminal domain"/>
    <property type="match status" value="1"/>
</dbReference>
<dbReference type="Pfam" id="PF02518">
    <property type="entry name" value="HATPase_c"/>
    <property type="match status" value="1"/>
</dbReference>
<dbReference type="SUPFAM" id="SSF52172">
    <property type="entry name" value="CheY-like"/>
    <property type="match status" value="1"/>
</dbReference>
<evidence type="ECO:0000313" key="19">
    <source>
        <dbReference type="EMBL" id="KAJ6257465.1"/>
    </source>
</evidence>
<dbReference type="InterPro" id="IPR003661">
    <property type="entry name" value="HisK_dim/P_dom"/>
</dbReference>
<dbReference type="SUPFAM" id="SSF55874">
    <property type="entry name" value="ATPase domain of HSP90 chaperone/DNA topoisomerase II/histidine kinase"/>
    <property type="match status" value="2"/>
</dbReference>
<evidence type="ECO:0000256" key="4">
    <source>
        <dbReference type="ARBA" id="ARBA00022553"/>
    </source>
</evidence>
<feature type="region of interest" description="Disordered" evidence="15">
    <location>
        <begin position="1001"/>
        <end position="1035"/>
    </location>
</feature>
<keyword evidence="13" id="KW-0325">Glycoprotein</keyword>
<evidence type="ECO:0000259" key="17">
    <source>
        <dbReference type="PROSITE" id="PS50109"/>
    </source>
</evidence>
<dbReference type="PROSITE" id="PS50110">
    <property type="entry name" value="RESPONSE_REGULATORY"/>
    <property type="match status" value="1"/>
</dbReference>
<dbReference type="GO" id="GO:0005886">
    <property type="term" value="C:plasma membrane"/>
    <property type="evidence" value="ECO:0007669"/>
    <property type="project" value="UniProtKB-ARBA"/>
</dbReference>
<evidence type="ECO:0000256" key="6">
    <source>
        <dbReference type="ARBA" id="ARBA00022692"/>
    </source>
</evidence>
<sequence length="1386" mass="149859">MDLDGVGSQVEQSAMEALGVPNDEYSYLIPKMMRMYPKMFELFHSLELNEMPLNLDLKVPASEEEEETPTPAGAFAKFGSSAADLAVLGKQVLWRLRVQLGGSAAGDLVQAFNARLGADKMVAPYPQIGTGSSFNSVTGPGVEVSMEGMTSRMEYQPIADFVEGVSGAPKMDVDFSGFETNIVTLVSELRRSRLTLIGSLKSEQIASDINLLESAVVNLASRAQVLNAIKRYTGESTGGRRNLTYENWNTSLIDTSLVLSTQLALQHITVYSADFKTTYLNVTSQGVLPPTTPGFVEILDATGNLVGYNSHLGHPGFPDELFPKEPPSGENNLLLGPVPSLTNSSAHVASITAPIYNNTTAAVADKSILGYVTVVCAVFSIENTLSDYPSLGETYKYLLLGPSNGNVAPKDSGWPGNVSWRYVLPPAISSEGEGKLGGFLSEIATTPGYKGSIIDTRNPTNNARIAIGFAPVNYSLVSWLLVVQMDHSEVNQPVAHLRNLLLATVFATGAGVVIITCILATYAVRPIARLRDATEKTTRPPGYSPTAYDSETEDPPAIFEGGGEGTVVESLRRRRPWWRRRFTSEHVETRATRSRKERSFRVPEKVPDKKHFVTDELTDLTTTFNAMTDELVKQYTHLEERVATRTAELKEQTQLANAANDAKSMFIANVTHELRTPLNGILGMCSVMMTEPGLAPGIKRSLNTIYKSGDLLLCLLTDLLTFSRNQVAGVNVVLEEGEFHVRDLVTQVKAIFVKTARDKGVELGVEVIPDRGIPEDGEPSVAGVLRGDLNRILQVVINLLSNALKFTPEKGSVQLRVAMLQDTRGVALTIDDTPQKHMPTLKIPQTAIINPNTPANMALKSKKEATSLTIPSLTTPGEISNSSTSEAYFDKSSNEKEEESGTDEGKRAAEDPLVTIRWFEFSVIDTGPGIPSHMHTKIFEPFVQGDLGLSKKYGGTGLGLSICKQLAELMGGVIELKSFEGAGSTFTLRIPLKAGGFPAQPSMGYSRPGSLATTRYTRNLPPNMRPRGDMDNISTKTTSTAFSSISGAQPDATRLVGLSQPFFAPEVVEDETFGGRRGSRNGGDKRQSRVEHSPPPPPLPTIPSYSEVQEGDRSDPTAVSRRPTLERTSSSPAMLTPRSMETYPPPVTRKQSEDKGVLANAAVVGLSASTPPPPEPVKQEQAKPEQAKSEPAVVPPPPTIAVSPSKSVRISKTAVVPETAGESSAAPKKEKMSSKDLKDKRASIKVLVAEDNRVNIQVIRKMLRLEAVTDVTLAEDGAIAVQKVTEALAVGKKFDIIFMDIQMPNMDGLQATKAIREMGYTSAICALTAFAEQSNVKECFDAGMDYFLAKPIKKNELRKVLQLYGSSSMLIDPGTIGGFAVSVRST</sequence>
<dbReference type="GO" id="GO:0009927">
    <property type="term" value="F:histidine phosphotransfer kinase activity"/>
    <property type="evidence" value="ECO:0007669"/>
    <property type="project" value="TreeGrafter"/>
</dbReference>
<feature type="compositionally biased region" description="Basic and acidic residues" evidence="15">
    <location>
        <begin position="1177"/>
        <end position="1188"/>
    </location>
</feature>
<dbReference type="EC" id="2.7.13.3" evidence="3"/>
<dbReference type="InterPro" id="IPR005467">
    <property type="entry name" value="His_kinase_dom"/>
</dbReference>
<feature type="compositionally biased region" description="Polar residues" evidence="15">
    <location>
        <begin position="869"/>
        <end position="886"/>
    </location>
</feature>
<comment type="subcellular location">
    <subcellularLocation>
        <location evidence="2">Membrane</location>
    </subcellularLocation>
</comment>
<feature type="region of interest" description="Disordered" evidence="15">
    <location>
        <begin position="534"/>
        <end position="563"/>
    </location>
</feature>
<dbReference type="SMART" id="SM00388">
    <property type="entry name" value="HisKA"/>
    <property type="match status" value="1"/>
</dbReference>
<evidence type="ECO:0000256" key="9">
    <source>
        <dbReference type="ARBA" id="ARBA00022840"/>
    </source>
</evidence>
<accession>A0AAD6IRW5</accession>
<keyword evidence="7" id="KW-0547">Nucleotide-binding</keyword>
<dbReference type="GO" id="GO:0005524">
    <property type="term" value="F:ATP binding"/>
    <property type="evidence" value="ECO:0007669"/>
    <property type="project" value="UniProtKB-KW"/>
</dbReference>
<evidence type="ECO:0000256" key="12">
    <source>
        <dbReference type="ARBA" id="ARBA00023136"/>
    </source>
</evidence>
<dbReference type="Pfam" id="PF00072">
    <property type="entry name" value="Response_reg"/>
    <property type="match status" value="1"/>
</dbReference>
<dbReference type="Pfam" id="PF00512">
    <property type="entry name" value="HisKA"/>
    <property type="match status" value="1"/>
</dbReference>
<evidence type="ECO:0000259" key="18">
    <source>
        <dbReference type="PROSITE" id="PS50110"/>
    </source>
</evidence>
<keyword evidence="20" id="KW-1185">Reference proteome</keyword>
<feature type="region of interest" description="Disordered" evidence="15">
    <location>
        <begin position="1067"/>
        <end position="1236"/>
    </location>
</feature>